<reference evidence="1 2" key="1">
    <citation type="submission" date="2013-01" db="EMBL/GenBank/DDBJ databases">
        <authorList>
            <person name="Harkins D.M."/>
            <person name="Durkin A.S."/>
            <person name="Brinkac L.M."/>
            <person name="Haft D.H."/>
            <person name="Selengut J.D."/>
            <person name="Sanka R."/>
            <person name="DePew J."/>
            <person name="Purushe J."/>
            <person name="Chanthongthip A."/>
            <person name="Lattana O."/>
            <person name="Phetsouvanh R."/>
            <person name="Newton P.N."/>
            <person name="Vinetz J.M."/>
            <person name="Sutton G.G."/>
            <person name="Nierman W.C."/>
            <person name="Fouts D.E."/>
        </authorList>
    </citation>
    <scope>NUCLEOTIDE SEQUENCE [LARGE SCALE GENOMIC DNA]</scope>
    <source>
        <strain evidence="1 2">UI 13098</strain>
    </source>
</reference>
<dbReference type="NCBIfam" id="NF047433">
    <property type="entry name" value="Lepto_7_Nterm"/>
    <property type="match status" value="1"/>
</dbReference>
<sequence>MSPSNQKFLRFNLKLNFSIARIRKTTKRFVKLSASLPKLNETLLYVLFFVSTCFFTNLEAKSIVLKNGRRIVNVEIKTVPNGFEITHRNGKVERISLAEVQKVFISNYPPNPTKKPEIVKIPSNVEANPEEIAPHHQTKKDEAVKTAPRLETSLKERVPAAKKSGIAIFAEGLIPGWSRLLRNDSYALKGLGFLLILTELYLAERSYVYLSPVKSALETNRNTAPTPLDLIELIAFVSNDRNLINITAPYSIISNSSKVVLNDGQVLEKGRYQHEKQEYVSAFVFVLILDAFLGYTFENWEVVPNVNVSFRDKEIKEISGGVVIRF</sequence>
<dbReference type="Proteomes" id="UP000012118">
    <property type="component" value="Unassembled WGS sequence"/>
</dbReference>
<organism evidence="1 2">
    <name type="scientific">Leptospira weilii str. UI 13098</name>
    <dbReference type="NCBI Taxonomy" id="1088542"/>
    <lineage>
        <taxon>Bacteria</taxon>
        <taxon>Pseudomonadati</taxon>
        <taxon>Spirochaetota</taxon>
        <taxon>Spirochaetia</taxon>
        <taxon>Leptospirales</taxon>
        <taxon>Leptospiraceae</taxon>
        <taxon>Leptospira</taxon>
    </lineage>
</organism>
<comment type="caution">
    <text evidence="1">The sequence shown here is derived from an EMBL/GenBank/DDBJ whole genome shotgun (WGS) entry which is preliminary data.</text>
</comment>
<evidence type="ECO:0000313" key="1">
    <source>
        <dbReference type="EMBL" id="EMN92262.1"/>
    </source>
</evidence>
<accession>M6QTX2</accession>
<proteinExistence type="predicted"/>
<evidence type="ECO:0000313" key="2">
    <source>
        <dbReference type="Proteomes" id="UP000012118"/>
    </source>
</evidence>
<protein>
    <submittedName>
        <fullName evidence="1">Uncharacterized protein</fullName>
    </submittedName>
</protein>
<keyword evidence="2" id="KW-1185">Reference proteome</keyword>
<dbReference type="EMBL" id="AHNU02000014">
    <property type="protein sequence ID" value="EMN92262.1"/>
    <property type="molecule type" value="Genomic_DNA"/>
</dbReference>
<gene>
    <name evidence="1" type="ORF">LEP1GSC108_4599</name>
</gene>
<dbReference type="RefSeq" id="WP_004502407.1">
    <property type="nucleotide sequence ID" value="NZ_AHNU02000014.1"/>
</dbReference>
<dbReference type="AlphaFoldDB" id="M6QTX2"/>
<name>M6QTX2_9LEPT</name>